<keyword evidence="2" id="KW-1185">Reference proteome</keyword>
<proteinExistence type="predicted"/>
<accession>A0ABT3L9H1</accession>
<dbReference type="EMBL" id="JAIHOM010000112">
    <property type="protein sequence ID" value="MCW6038145.1"/>
    <property type="molecule type" value="Genomic_DNA"/>
</dbReference>
<dbReference type="RefSeq" id="WP_265266044.1">
    <property type="nucleotide sequence ID" value="NZ_JAIHOM010000112.1"/>
</dbReference>
<protein>
    <submittedName>
        <fullName evidence="1">DUF6391 domain-containing protein</fullName>
    </submittedName>
</protein>
<comment type="caution">
    <text evidence="1">The sequence shown here is derived from an EMBL/GenBank/DDBJ whole genome shotgun (WGS) entry which is preliminary data.</text>
</comment>
<reference evidence="1 2" key="1">
    <citation type="submission" date="2021-08" db="EMBL/GenBank/DDBJ databases">
        <title>Draft genome sequence of Spirulina subsalsa with high tolerance to salinity and hype-accumulation of phycocyanin.</title>
        <authorList>
            <person name="Pei H."/>
            <person name="Jiang L."/>
        </authorList>
    </citation>
    <scope>NUCLEOTIDE SEQUENCE [LARGE SCALE GENOMIC DNA]</scope>
    <source>
        <strain evidence="1 2">FACHB-351</strain>
    </source>
</reference>
<evidence type="ECO:0000313" key="2">
    <source>
        <dbReference type="Proteomes" id="UP001526426"/>
    </source>
</evidence>
<dbReference type="Pfam" id="PF19928">
    <property type="entry name" value="DUF6391"/>
    <property type="match status" value="1"/>
</dbReference>
<sequence>MTESVSFDFSKLWDFAPATPYPHQDTDLLKQFFFLPGLREILMLRQVHALEHGTVWVLSETEGTEGERFQDNQALGGLSTDQGFYLYGEVNPVHLRRAVQMALRRMQGGEWDLAVHPRCGTNVSVMMVVGAGMMLGTYFLLPRNPLEQVLGLGLASLTAVHLSPDLGRLAQKYLTTAIPFNLTVQEIFPTIDMWGREAHFVRLGWQELV</sequence>
<name>A0ABT3L9H1_9CYAN</name>
<organism evidence="1 2">
    <name type="scientific">Spirulina subsalsa FACHB-351</name>
    <dbReference type="NCBI Taxonomy" id="234711"/>
    <lineage>
        <taxon>Bacteria</taxon>
        <taxon>Bacillati</taxon>
        <taxon>Cyanobacteriota</taxon>
        <taxon>Cyanophyceae</taxon>
        <taxon>Spirulinales</taxon>
        <taxon>Spirulinaceae</taxon>
        <taxon>Spirulina</taxon>
    </lineage>
</organism>
<evidence type="ECO:0000313" key="1">
    <source>
        <dbReference type="EMBL" id="MCW6038145.1"/>
    </source>
</evidence>
<dbReference type="Proteomes" id="UP001526426">
    <property type="component" value="Unassembled WGS sequence"/>
</dbReference>
<gene>
    <name evidence="1" type="ORF">K4A83_17980</name>
</gene>